<feature type="coiled-coil region" evidence="1">
    <location>
        <begin position="345"/>
        <end position="379"/>
    </location>
</feature>
<reference evidence="3" key="1">
    <citation type="submission" date="2020-01" db="EMBL/GenBank/DDBJ databases">
        <title>Genome Sequencing of Three Apophysomyces-Like Fungal Strains Confirms a Novel Fungal Genus in the Mucoromycota with divergent Burkholderia-like Endosymbiotic Bacteria.</title>
        <authorList>
            <person name="Stajich J.E."/>
            <person name="Macias A.M."/>
            <person name="Carter-House D."/>
            <person name="Lovett B."/>
            <person name="Kasson L.R."/>
            <person name="Berry K."/>
            <person name="Grigoriev I."/>
            <person name="Chang Y."/>
            <person name="Spatafora J."/>
            <person name="Kasson M.T."/>
        </authorList>
    </citation>
    <scope>NUCLEOTIDE SEQUENCE</scope>
    <source>
        <strain evidence="3">NRRL A-21654</strain>
    </source>
</reference>
<dbReference type="EMBL" id="JABAYA010000154">
    <property type="protein sequence ID" value="KAF7723373.1"/>
    <property type="molecule type" value="Genomic_DNA"/>
</dbReference>
<dbReference type="Proteomes" id="UP000605846">
    <property type="component" value="Unassembled WGS sequence"/>
</dbReference>
<gene>
    <name evidence="3" type="ORF">EC973_002072</name>
</gene>
<feature type="region of interest" description="Disordered" evidence="2">
    <location>
        <begin position="231"/>
        <end position="252"/>
    </location>
</feature>
<feature type="region of interest" description="Disordered" evidence="2">
    <location>
        <begin position="1"/>
        <end position="30"/>
    </location>
</feature>
<keyword evidence="4" id="KW-1185">Reference proteome</keyword>
<sequence length="409" mass="45228">MISKTFNQQRSTFRPTKNSAFSDDDDDYSDDDSDDFCFMNDDISSYHSSQSAFGRHDDTLGLAQFLATTGPEEFMKRSRKGANKHHVHRASRLLQRLRKRPTMPSLKTTLTSSLESPSPGGRGTIASTERRTHIPLPVYQPPPTPAKSTYKSALRDSGVYSEVSEKDEDIPPVPAIASSSYNDLQFPLPPTLPAKSHARQQPRRPAPLPPAVASAAIAAACPDRRTLSTCSGYSSISSSNSTSPSSSSTLRSIPAAALKRRSIRMRHVQVQTEKGQPENDFSKEALGMASSGCCPHCRQIIPEKDVTDPRMPRRLSSPPAMASGQMLPPPACVPTQETQVKSDDAKVLLAMIEQLKSQLQEEQQSRRQLEQAMTRQQKTKSKIDLVAKEKDRWKGDCLWLQDRVALLPE</sequence>
<feature type="compositionally biased region" description="Polar residues" evidence="2">
    <location>
        <begin position="1"/>
        <end position="20"/>
    </location>
</feature>
<organism evidence="3 4">
    <name type="scientific">Apophysomyces ossiformis</name>
    <dbReference type="NCBI Taxonomy" id="679940"/>
    <lineage>
        <taxon>Eukaryota</taxon>
        <taxon>Fungi</taxon>
        <taxon>Fungi incertae sedis</taxon>
        <taxon>Mucoromycota</taxon>
        <taxon>Mucoromycotina</taxon>
        <taxon>Mucoromycetes</taxon>
        <taxon>Mucorales</taxon>
        <taxon>Mucorineae</taxon>
        <taxon>Mucoraceae</taxon>
        <taxon>Apophysomyces</taxon>
    </lineage>
</organism>
<protein>
    <submittedName>
        <fullName evidence="3">Uncharacterized protein</fullName>
    </submittedName>
</protein>
<feature type="compositionally biased region" description="Low complexity" evidence="2">
    <location>
        <begin position="103"/>
        <end position="119"/>
    </location>
</feature>
<keyword evidence="1" id="KW-0175">Coiled coil</keyword>
<dbReference type="OrthoDB" id="2283959at2759"/>
<dbReference type="AlphaFoldDB" id="A0A8H7BNE7"/>
<feature type="region of interest" description="Disordered" evidence="2">
    <location>
        <begin position="103"/>
        <end position="211"/>
    </location>
</feature>
<evidence type="ECO:0000256" key="2">
    <source>
        <dbReference type="SAM" id="MobiDB-lite"/>
    </source>
</evidence>
<proteinExistence type="predicted"/>
<accession>A0A8H7BNE7</accession>
<evidence type="ECO:0000256" key="1">
    <source>
        <dbReference type="SAM" id="Coils"/>
    </source>
</evidence>
<evidence type="ECO:0000313" key="4">
    <source>
        <dbReference type="Proteomes" id="UP000605846"/>
    </source>
</evidence>
<name>A0A8H7BNE7_9FUNG</name>
<evidence type="ECO:0000313" key="3">
    <source>
        <dbReference type="EMBL" id="KAF7723373.1"/>
    </source>
</evidence>
<comment type="caution">
    <text evidence="3">The sequence shown here is derived from an EMBL/GenBank/DDBJ whole genome shotgun (WGS) entry which is preliminary data.</text>
</comment>